<dbReference type="Proteomes" id="UP000317318">
    <property type="component" value="Chromosome"/>
</dbReference>
<accession>A0A517R162</accession>
<evidence type="ECO:0000313" key="1">
    <source>
        <dbReference type="EMBL" id="QDT37596.1"/>
    </source>
</evidence>
<dbReference type="EMBL" id="CP036268">
    <property type="protein sequence ID" value="QDT37596.1"/>
    <property type="molecule type" value="Genomic_DNA"/>
</dbReference>
<dbReference type="AlphaFoldDB" id="A0A517R162"/>
<proteinExistence type="predicted"/>
<keyword evidence="2" id="KW-1185">Reference proteome</keyword>
<organism evidence="1 2">
    <name type="scientific">Stratiformator vulcanicus</name>
    <dbReference type="NCBI Taxonomy" id="2527980"/>
    <lineage>
        <taxon>Bacteria</taxon>
        <taxon>Pseudomonadati</taxon>
        <taxon>Planctomycetota</taxon>
        <taxon>Planctomycetia</taxon>
        <taxon>Planctomycetales</taxon>
        <taxon>Planctomycetaceae</taxon>
        <taxon>Stratiformator</taxon>
    </lineage>
</organism>
<reference evidence="1 2" key="1">
    <citation type="submission" date="2019-02" db="EMBL/GenBank/DDBJ databases">
        <title>Deep-cultivation of Planctomycetes and their phenomic and genomic characterization uncovers novel biology.</title>
        <authorList>
            <person name="Wiegand S."/>
            <person name="Jogler M."/>
            <person name="Boedeker C."/>
            <person name="Pinto D."/>
            <person name="Vollmers J."/>
            <person name="Rivas-Marin E."/>
            <person name="Kohn T."/>
            <person name="Peeters S.H."/>
            <person name="Heuer A."/>
            <person name="Rast P."/>
            <person name="Oberbeckmann S."/>
            <person name="Bunk B."/>
            <person name="Jeske O."/>
            <person name="Meyerdierks A."/>
            <person name="Storesund J.E."/>
            <person name="Kallscheuer N."/>
            <person name="Luecker S."/>
            <person name="Lage O.M."/>
            <person name="Pohl T."/>
            <person name="Merkel B.J."/>
            <person name="Hornburger P."/>
            <person name="Mueller R.-W."/>
            <person name="Bruemmer F."/>
            <person name="Labrenz M."/>
            <person name="Spormann A.M."/>
            <person name="Op den Camp H."/>
            <person name="Overmann J."/>
            <person name="Amann R."/>
            <person name="Jetten M.S.M."/>
            <person name="Mascher T."/>
            <person name="Medema M.H."/>
            <person name="Devos D.P."/>
            <person name="Kaster A.-K."/>
            <person name="Ovreas L."/>
            <person name="Rohde M."/>
            <person name="Galperin M.Y."/>
            <person name="Jogler C."/>
        </authorList>
    </citation>
    <scope>NUCLEOTIDE SEQUENCE [LARGE SCALE GENOMIC DNA]</scope>
    <source>
        <strain evidence="1 2">Pan189</strain>
    </source>
</reference>
<dbReference type="KEGG" id="svp:Pan189_19760"/>
<evidence type="ECO:0000313" key="2">
    <source>
        <dbReference type="Proteomes" id="UP000317318"/>
    </source>
</evidence>
<sequence>MSRQKGPQMEFGAKAASAFKVIPLMPLPRPDYQMRSLPPWMRWEVTRRHPVYIHFWAEITPGQYPGKDPNIFPVLKASRDLFLSLIGVNPQGIPPETEFDKIEPDQFPEWMAGCIQPHTFRDLAAQLLDALPDDDIKIIAEIFAAAANSEPGQFPPKFAAMQKLRSVKSDRLDCFADELWFRSIRLLPPGNCKMI</sequence>
<gene>
    <name evidence="1" type="ORF">Pan189_19760</name>
</gene>
<protein>
    <submittedName>
        <fullName evidence="1">Uncharacterized protein</fullName>
    </submittedName>
</protein>
<name>A0A517R162_9PLAN</name>